<protein>
    <submittedName>
        <fullName evidence="2">Uncharacterized protein</fullName>
    </submittedName>
</protein>
<reference evidence="2 3" key="1">
    <citation type="submission" date="2021-06" db="EMBL/GenBank/DDBJ databases">
        <authorList>
            <person name="Palmer J.M."/>
        </authorList>
    </citation>
    <scope>NUCLEOTIDE SEQUENCE [LARGE SCALE GENOMIC DNA]</scope>
    <source>
        <strain evidence="2 3">GA_2019</strain>
        <tissue evidence="2">Muscle</tissue>
    </source>
</reference>
<evidence type="ECO:0000313" key="3">
    <source>
        <dbReference type="Proteomes" id="UP001476798"/>
    </source>
</evidence>
<keyword evidence="1" id="KW-0812">Transmembrane</keyword>
<dbReference type="EMBL" id="JAHRIO010080731">
    <property type="protein sequence ID" value="MEQ2184838.1"/>
    <property type="molecule type" value="Genomic_DNA"/>
</dbReference>
<comment type="caution">
    <text evidence="2">The sequence shown here is derived from an EMBL/GenBank/DDBJ whole genome shotgun (WGS) entry which is preliminary data.</text>
</comment>
<evidence type="ECO:0000256" key="1">
    <source>
        <dbReference type="SAM" id="Phobius"/>
    </source>
</evidence>
<keyword evidence="3" id="KW-1185">Reference proteome</keyword>
<gene>
    <name evidence="2" type="ORF">GOODEAATRI_012138</name>
</gene>
<keyword evidence="1" id="KW-0472">Membrane</keyword>
<name>A0ABV0PN68_9TELE</name>
<organism evidence="2 3">
    <name type="scientific">Goodea atripinnis</name>
    <dbReference type="NCBI Taxonomy" id="208336"/>
    <lineage>
        <taxon>Eukaryota</taxon>
        <taxon>Metazoa</taxon>
        <taxon>Chordata</taxon>
        <taxon>Craniata</taxon>
        <taxon>Vertebrata</taxon>
        <taxon>Euteleostomi</taxon>
        <taxon>Actinopterygii</taxon>
        <taxon>Neopterygii</taxon>
        <taxon>Teleostei</taxon>
        <taxon>Neoteleostei</taxon>
        <taxon>Acanthomorphata</taxon>
        <taxon>Ovalentaria</taxon>
        <taxon>Atherinomorphae</taxon>
        <taxon>Cyprinodontiformes</taxon>
        <taxon>Goodeidae</taxon>
        <taxon>Goodea</taxon>
    </lineage>
</organism>
<sequence length="133" mass="15383">MLLFLILDKTNCLALKETSFQHCVCFVAMQELVTELRLFLDLLDREYLSAGVREKKVHLSNILHRVLSDKEPRSEIHSGLPAPPQMPLPEIPHPWLVSLTFFIFDFFSHVGFALLFFVSSMCLACLTQQMFFH</sequence>
<feature type="transmembrane region" description="Helical" evidence="1">
    <location>
        <begin position="95"/>
        <end position="126"/>
    </location>
</feature>
<dbReference type="Proteomes" id="UP001476798">
    <property type="component" value="Unassembled WGS sequence"/>
</dbReference>
<evidence type="ECO:0000313" key="2">
    <source>
        <dbReference type="EMBL" id="MEQ2184838.1"/>
    </source>
</evidence>
<proteinExistence type="predicted"/>
<accession>A0ABV0PN68</accession>
<keyword evidence="1" id="KW-1133">Transmembrane helix</keyword>